<evidence type="ECO:0000256" key="3">
    <source>
        <dbReference type="PROSITE-ProRule" id="PRU00059"/>
    </source>
</evidence>
<name>A0A4E0R303_FASHE</name>
<dbReference type="EMBL" id="JXXN02002666">
    <property type="protein sequence ID" value="THD22569.1"/>
    <property type="molecule type" value="Genomic_DNA"/>
</dbReference>
<dbReference type="InterPro" id="IPR035914">
    <property type="entry name" value="Sperma_CUB_dom_sf"/>
</dbReference>
<dbReference type="AlphaFoldDB" id="A0A4E0R303"/>
<evidence type="ECO:0000256" key="2">
    <source>
        <dbReference type="ARBA" id="ARBA00023157"/>
    </source>
</evidence>
<comment type="caution">
    <text evidence="3">Lacks conserved residue(s) required for the propagation of feature annotation.</text>
</comment>
<reference evidence="5" key="1">
    <citation type="submission" date="2019-03" db="EMBL/GenBank/DDBJ databases">
        <title>Improved annotation for the trematode Fasciola hepatica.</title>
        <authorList>
            <person name="Choi Y.-J."/>
            <person name="Martin J."/>
            <person name="Mitreva M."/>
        </authorList>
    </citation>
    <scope>NUCLEOTIDE SEQUENCE [LARGE SCALE GENOMIC DNA]</scope>
</reference>
<dbReference type="SMART" id="SM00042">
    <property type="entry name" value="CUB"/>
    <property type="match status" value="2"/>
</dbReference>
<feature type="domain" description="CUB" evidence="4">
    <location>
        <begin position="29"/>
        <end position="147"/>
    </location>
</feature>
<dbReference type="PROSITE" id="PS01180">
    <property type="entry name" value="CUB"/>
    <property type="match status" value="2"/>
</dbReference>
<evidence type="ECO:0000313" key="5">
    <source>
        <dbReference type="EMBL" id="THD22569.1"/>
    </source>
</evidence>
<keyword evidence="2" id="KW-1015">Disulfide bond</keyword>
<keyword evidence="1" id="KW-0677">Repeat</keyword>
<dbReference type="InterPro" id="IPR000859">
    <property type="entry name" value="CUB_dom"/>
</dbReference>
<evidence type="ECO:0000256" key="1">
    <source>
        <dbReference type="ARBA" id="ARBA00022737"/>
    </source>
</evidence>
<evidence type="ECO:0000259" key="4">
    <source>
        <dbReference type="PROSITE" id="PS01180"/>
    </source>
</evidence>
<organism evidence="5 6">
    <name type="scientific">Fasciola hepatica</name>
    <name type="common">Liver fluke</name>
    <dbReference type="NCBI Taxonomy" id="6192"/>
    <lineage>
        <taxon>Eukaryota</taxon>
        <taxon>Metazoa</taxon>
        <taxon>Spiralia</taxon>
        <taxon>Lophotrochozoa</taxon>
        <taxon>Platyhelminthes</taxon>
        <taxon>Trematoda</taxon>
        <taxon>Digenea</taxon>
        <taxon>Plagiorchiida</taxon>
        <taxon>Echinostomata</taxon>
        <taxon>Echinostomatoidea</taxon>
        <taxon>Fasciolidae</taxon>
        <taxon>Fasciola</taxon>
    </lineage>
</organism>
<dbReference type="SUPFAM" id="SSF49854">
    <property type="entry name" value="Spermadhesin, CUB domain"/>
    <property type="match status" value="2"/>
</dbReference>
<dbReference type="Pfam" id="PF00431">
    <property type="entry name" value="CUB"/>
    <property type="match status" value="2"/>
</dbReference>
<protein>
    <recommendedName>
        <fullName evidence="4">CUB domain-containing protein</fullName>
    </recommendedName>
</protein>
<dbReference type="Proteomes" id="UP000230066">
    <property type="component" value="Unassembled WGS sequence"/>
</dbReference>
<keyword evidence="6" id="KW-1185">Reference proteome</keyword>
<dbReference type="Gene3D" id="2.60.120.290">
    <property type="entry name" value="Spermadhesin, CUB domain"/>
    <property type="match status" value="2"/>
</dbReference>
<sequence length="260" mass="29845">MDVSQYVTIKIICFSLIHADFCSCSGLPCENVFIKDHGDIITPNFTTFGEQRVACQWTLEVHETYVVRVRFILIQIETRTAGCEDSYLKFFDGPTSSSPEIRRMCSMNQKVEVVGNTNFMFIKLVSSSTFNEINIQGRLFKGMVVQETGAYGFISPLTYPSGYESNAIYEWFIQSPWEGVFQLTFEKFEILNEPKCEHERLLLTDGYNTSKPLRHMLCGNKPLASYVSQYPAVHILFETDTLKTNLPGFQIKYQLIRKNP</sequence>
<dbReference type="PANTHER" id="PTHR24251">
    <property type="entry name" value="OVOCHYMASE-RELATED"/>
    <property type="match status" value="1"/>
</dbReference>
<gene>
    <name evidence="5" type="ORF">D915_006777</name>
</gene>
<accession>A0A4E0R303</accession>
<evidence type="ECO:0000313" key="6">
    <source>
        <dbReference type="Proteomes" id="UP000230066"/>
    </source>
</evidence>
<dbReference type="CDD" id="cd00041">
    <property type="entry name" value="CUB"/>
    <property type="match status" value="2"/>
</dbReference>
<feature type="domain" description="CUB" evidence="4">
    <location>
        <begin position="145"/>
        <end position="256"/>
    </location>
</feature>
<comment type="caution">
    <text evidence="5">The sequence shown here is derived from an EMBL/GenBank/DDBJ whole genome shotgun (WGS) entry which is preliminary data.</text>
</comment>
<dbReference type="PANTHER" id="PTHR24251:SF30">
    <property type="entry name" value="MEMBRANE FRIZZLED-RELATED PROTEIN"/>
    <property type="match status" value="1"/>
</dbReference>
<proteinExistence type="predicted"/>